<feature type="transmembrane region" description="Helical" evidence="1">
    <location>
        <begin position="153"/>
        <end position="173"/>
    </location>
</feature>
<keyword evidence="1" id="KW-0812">Transmembrane</keyword>
<keyword evidence="1" id="KW-1133">Transmembrane helix</keyword>
<dbReference type="AlphaFoldDB" id="A0A938Y4Z7"/>
<dbReference type="Pfam" id="PF06197">
    <property type="entry name" value="DUF998"/>
    <property type="match status" value="1"/>
</dbReference>
<accession>A0A938Y4Z7</accession>
<protein>
    <submittedName>
        <fullName evidence="2">DUF998 domain-containing protein</fullName>
    </submittedName>
</protein>
<feature type="transmembrane region" description="Helical" evidence="1">
    <location>
        <begin position="91"/>
        <end position="108"/>
    </location>
</feature>
<dbReference type="Proteomes" id="UP000663792">
    <property type="component" value="Unassembled WGS sequence"/>
</dbReference>
<gene>
    <name evidence="2" type="ORF">JL106_02530</name>
</gene>
<evidence type="ECO:0000313" key="3">
    <source>
        <dbReference type="Proteomes" id="UP000663792"/>
    </source>
</evidence>
<feature type="transmembrane region" description="Helical" evidence="1">
    <location>
        <begin position="120"/>
        <end position="141"/>
    </location>
</feature>
<dbReference type="EMBL" id="JAERWK010000003">
    <property type="protein sequence ID" value="MBM9466156.1"/>
    <property type="molecule type" value="Genomic_DNA"/>
</dbReference>
<dbReference type="InterPro" id="IPR009339">
    <property type="entry name" value="DUF998"/>
</dbReference>
<comment type="caution">
    <text evidence="2">The sequence shown here is derived from an EMBL/GenBank/DDBJ whole genome shotgun (WGS) entry which is preliminary data.</text>
</comment>
<feature type="transmembrane region" description="Helical" evidence="1">
    <location>
        <begin position="20"/>
        <end position="41"/>
    </location>
</feature>
<feature type="transmembrane region" description="Helical" evidence="1">
    <location>
        <begin position="185"/>
        <end position="205"/>
    </location>
</feature>
<dbReference type="RefSeq" id="WP_205259110.1">
    <property type="nucleotide sequence ID" value="NZ_JAERWK010000003.1"/>
</dbReference>
<organism evidence="2 3">
    <name type="scientific">Nakamurella leprariae</name>
    <dbReference type="NCBI Taxonomy" id="2803911"/>
    <lineage>
        <taxon>Bacteria</taxon>
        <taxon>Bacillati</taxon>
        <taxon>Actinomycetota</taxon>
        <taxon>Actinomycetes</taxon>
        <taxon>Nakamurellales</taxon>
        <taxon>Nakamurellaceae</taxon>
        <taxon>Nakamurella</taxon>
    </lineage>
</organism>
<evidence type="ECO:0000313" key="2">
    <source>
        <dbReference type="EMBL" id="MBM9466156.1"/>
    </source>
</evidence>
<keyword evidence="1" id="KW-0472">Membrane</keyword>
<proteinExistence type="predicted"/>
<sequence length="241" mass="25581">MLPINDSPGATVRSGARRRWVVASRVCTAAIWVGWLIMQLVSGDWLTPEISMSQYGVGSAGWIFSVWSAALGITVIVLVRASPGVSRMTRVVAWLGLAGALVMAVVRTDPGGAQDSLQAKVHAVGATVALVALLVACVLSLDRTRQPWRAAGWTLGLVSLAAVAFVGVTAFGVDLFGQDSHAAWAFWQGVSVIVDLVLMVIWATAVGRPDRWRTFATSRAGRADRLGRTGPPERDHTALPS</sequence>
<reference evidence="2" key="1">
    <citation type="submission" date="2021-01" db="EMBL/GenBank/DDBJ databases">
        <title>YIM 132084 draft genome.</title>
        <authorList>
            <person name="An D."/>
        </authorList>
    </citation>
    <scope>NUCLEOTIDE SEQUENCE</scope>
    <source>
        <strain evidence="2">YIM 132084</strain>
    </source>
</reference>
<evidence type="ECO:0000256" key="1">
    <source>
        <dbReference type="SAM" id="Phobius"/>
    </source>
</evidence>
<name>A0A938Y4Z7_9ACTN</name>
<keyword evidence="3" id="KW-1185">Reference proteome</keyword>
<feature type="transmembrane region" description="Helical" evidence="1">
    <location>
        <begin position="61"/>
        <end position="79"/>
    </location>
</feature>